<keyword evidence="1" id="KW-0812">Transmembrane</keyword>
<dbReference type="AlphaFoldDB" id="V4PUG3"/>
<sequence length="213" mass="23080">MTPEMRHDDDDASQNLAFLRALVSEGPKTQGAAGIIFLTAGLAYGIDCLAYWAQMAFDLPSSPLIGLVLILFPIVVSVPVIIYVGWKGRKGGQQGVATRALNAAYASAGLANLALAIVFGYVASSQKSMLIWLLYPVVICAFFGAVWYVAYMIRRKLWLAFVSAGWFVTTMALGLMIRHTETYLLVLGVALILLMGGAGWTMTHLNRQQESGT</sequence>
<dbReference type="OrthoDB" id="7171551at2"/>
<organism evidence="2 3">
    <name type="scientific">Asticcacaulis benevestitus DSM 16100 = ATCC BAA-896</name>
    <dbReference type="NCBI Taxonomy" id="1121022"/>
    <lineage>
        <taxon>Bacteria</taxon>
        <taxon>Pseudomonadati</taxon>
        <taxon>Pseudomonadota</taxon>
        <taxon>Alphaproteobacteria</taxon>
        <taxon>Caulobacterales</taxon>
        <taxon>Caulobacteraceae</taxon>
        <taxon>Asticcacaulis</taxon>
    </lineage>
</organism>
<dbReference type="eggNOG" id="ENOG5033ZAA">
    <property type="taxonomic scope" value="Bacteria"/>
</dbReference>
<evidence type="ECO:0000313" key="3">
    <source>
        <dbReference type="Proteomes" id="UP000017837"/>
    </source>
</evidence>
<gene>
    <name evidence="2" type="ORF">ABENE_14530</name>
</gene>
<name>V4PUG3_9CAUL</name>
<dbReference type="Proteomes" id="UP000017837">
    <property type="component" value="Unassembled WGS sequence"/>
</dbReference>
<feature type="transmembrane region" description="Helical" evidence="1">
    <location>
        <begin position="64"/>
        <end position="84"/>
    </location>
</feature>
<comment type="caution">
    <text evidence="2">The sequence shown here is derived from an EMBL/GenBank/DDBJ whole genome shotgun (WGS) entry which is preliminary data.</text>
</comment>
<keyword evidence="1" id="KW-0472">Membrane</keyword>
<accession>V4PUG3</accession>
<dbReference type="PATRIC" id="fig|1121022.4.peg.2955"/>
<reference evidence="2 3" key="1">
    <citation type="journal article" date="2014" name="Nature">
        <title>Sequential evolution of bacterial morphology by co-option of a developmental regulator.</title>
        <authorList>
            <person name="Jiang C."/>
            <person name="Brown P.J."/>
            <person name="Ducret A."/>
            <person name="Brun Y.V."/>
        </authorList>
    </citation>
    <scope>NUCLEOTIDE SEQUENCE [LARGE SCALE GENOMIC DNA]</scope>
    <source>
        <strain evidence="2 3">DSM 16100</strain>
    </source>
</reference>
<feature type="transmembrane region" description="Helical" evidence="1">
    <location>
        <begin position="104"/>
        <end position="123"/>
    </location>
</feature>
<dbReference type="EMBL" id="AWGB01000031">
    <property type="protein sequence ID" value="ESQ89185.1"/>
    <property type="molecule type" value="Genomic_DNA"/>
</dbReference>
<evidence type="ECO:0000313" key="2">
    <source>
        <dbReference type="EMBL" id="ESQ89185.1"/>
    </source>
</evidence>
<keyword evidence="1" id="KW-1133">Transmembrane helix</keyword>
<feature type="transmembrane region" description="Helical" evidence="1">
    <location>
        <begin position="157"/>
        <end position="177"/>
    </location>
</feature>
<evidence type="ECO:0000256" key="1">
    <source>
        <dbReference type="SAM" id="Phobius"/>
    </source>
</evidence>
<dbReference type="RefSeq" id="WP_018080418.1">
    <property type="nucleotide sequence ID" value="NZ_AQWM01000002.1"/>
</dbReference>
<feature type="transmembrane region" description="Helical" evidence="1">
    <location>
        <begin position="32"/>
        <end position="52"/>
    </location>
</feature>
<protein>
    <submittedName>
        <fullName evidence="2">Uncharacterized protein</fullName>
    </submittedName>
</protein>
<feature type="transmembrane region" description="Helical" evidence="1">
    <location>
        <begin position="129"/>
        <end position="150"/>
    </location>
</feature>
<proteinExistence type="predicted"/>
<keyword evidence="3" id="KW-1185">Reference proteome</keyword>
<feature type="transmembrane region" description="Helical" evidence="1">
    <location>
        <begin position="183"/>
        <end position="202"/>
    </location>
</feature>
<dbReference type="STRING" id="1121022.GCA_000376105_00752"/>